<reference evidence="13 14" key="1">
    <citation type="submission" date="2021-02" db="EMBL/GenBank/DDBJ databases">
        <title>De Novo genome assembly of isolated myxobacteria.</title>
        <authorList>
            <person name="Stevens D.C."/>
        </authorList>
    </citation>
    <scope>NUCLEOTIDE SEQUENCE [LARGE SCALE GENOMIC DNA]</scope>
    <source>
        <strain evidence="14">SCPEA02</strain>
    </source>
</reference>
<feature type="transmembrane region" description="Helical" evidence="9">
    <location>
        <begin position="350"/>
        <end position="371"/>
    </location>
</feature>
<evidence type="ECO:0000313" key="14">
    <source>
        <dbReference type="Proteomes" id="UP000662747"/>
    </source>
</evidence>
<feature type="domain" description="Peptidase C39" evidence="12">
    <location>
        <begin position="19"/>
        <end position="145"/>
    </location>
</feature>
<keyword evidence="7 9" id="KW-0472">Membrane</keyword>
<dbReference type="PROSITE" id="PS50929">
    <property type="entry name" value="ABC_TM1F"/>
    <property type="match status" value="1"/>
</dbReference>
<dbReference type="SUPFAM" id="SSF52540">
    <property type="entry name" value="P-loop containing nucleoside triphosphate hydrolases"/>
    <property type="match status" value="1"/>
</dbReference>
<evidence type="ECO:0000259" key="12">
    <source>
        <dbReference type="PROSITE" id="PS50990"/>
    </source>
</evidence>
<keyword evidence="14" id="KW-1185">Reference proteome</keyword>
<dbReference type="PANTHER" id="PTHR24221">
    <property type="entry name" value="ATP-BINDING CASSETTE SUB-FAMILY B"/>
    <property type="match status" value="1"/>
</dbReference>
<dbReference type="InterPro" id="IPR036640">
    <property type="entry name" value="ABC1_TM_sf"/>
</dbReference>
<evidence type="ECO:0000256" key="4">
    <source>
        <dbReference type="ARBA" id="ARBA00022840"/>
    </source>
</evidence>
<accession>A0ABX7NWI1</accession>
<dbReference type="PROSITE" id="PS50893">
    <property type="entry name" value="ABC_TRANSPORTER_2"/>
    <property type="match status" value="1"/>
</dbReference>
<dbReference type="Pfam" id="PF00005">
    <property type="entry name" value="ABC_tran"/>
    <property type="match status" value="1"/>
</dbReference>
<dbReference type="Gene3D" id="3.40.50.300">
    <property type="entry name" value="P-loop containing nucleotide triphosphate hydrolases"/>
    <property type="match status" value="1"/>
</dbReference>
<evidence type="ECO:0000259" key="10">
    <source>
        <dbReference type="PROSITE" id="PS50893"/>
    </source>
</evidence>
<comment type="subcellular location">
    <subcellularLocation>
        <location evidence="1">Cell membrane</location>
        <topology evidence="1">Multi-pass membrane protein</topology>
    </subcellularLocation>
</comment>
<dbReference type="GO" id="GO:0005524">
    <property type="term" value="F:ATP binding"/>
    <property type="evidence" value="ECO:0007669"/>
    <property type="project" value="UniProtKB-KW"/>
</dbReference>
<feature type="domain" description="ABC transporter" evidence="10">
    <location>
        <begin position="631"/>
        <end position="865"/>
    </location>
</feature>
<dbReference type="Pfam" id="PF03412">
    <property type="entry name" value="Peptidase_C39"/>
    <property type="match status" value="1"/>
</dbReference>
<evidence type="ECO:0000256" key="5">
    <source>
        <dbReference type="ARBA" id="ARBA00022927"/>
    </source>
</evidence>
<evidence type="ECO:0000313" key="13">
    <source>
        <dbReference type="EMBL" id="QSQ23280.1"/>
    </source>
</evidence>
<evidence type="ECO:0000256" key="3">
    <source>
        <dbReference type="ARBA" id="ARBA00022741"/>
    </source>
</evidence>
<organism evidence="13 14">
    <name type="scientific">Pyxidicoccus parkwayensis</name>
    <dbReference type="NCBI Taxonomy" id="2813578"/>
    <lineage>
        <taxon>Bacteria</taxon>
        <taxon>Pseudomonadati</taxon>
        <taxon>Myxococcota</taxon>
        <taxon>Myxococcia</taxon>
        <taxon>Myxococcales</taxon>
        <taxon>Cystobacterineae</taxon>
        <taxon>Myxococcaceae</taxon>
        <taxon>Pyxidicoccus</taxon>
    </lineage>
</organism>
<dbReference type="Pfam" id="PF00664">
    <property type="entry name" value="ABC_membrane"/>
    <property type="match status" value="1"/>
</dbReference>
<dbReference type="Gene3D" id="3.90.70.10">
    <property type="entry name" value="Cysteine proteinases"/>
    <property type="match status" value="1"/>
</dbReference>
<dbReference type="InterPro" id="IPR039421">
    <property type="entry name" value="Type_1_exporter"/>
</dbReference>
<dbReference type="Gene3D" id="1.20.1560.10">
    <property type="entry name" value="ABC transporter type 1, transmembrane domain"/>
    <property type="match status" value="1"/>
</dbReference>
<dbReference type="SUPFAM" id="SSF90123">
    <property type="entry name" value="ABC transporter transmembrane region"/>
    <property type="match status" value="1"/>
</dbReference>
<dbReference type="PROSITE" id="PS50990">
    <property type="entry name" value="PEPTIDASE_C39"/>
    <property type="match status" value="1"/>
</dbReference>
<evidence type="ECO:0000256" key="7">
    <source>
        <dbReference type="ARBA" id="ARBA00023136"/>
    </source>
</evidence>
<sequence>MIRLRPTDGPRRFAPEVIQSSWMDCGPAALKCLLEGFGIPVSYGRLREACQTGVDGTSIDTLEEVARRCGLDAEQQLLPADHLLEPASGALPAIVIVQLPSGATHFVVVWRRHGRFVQVMDPSRGRRWVSLRGLIGELYLHTTALPAPAWRDWAGSETMLAVLRGQLRALGLEDGEIDEHLRVALADAGWHPLAALDATRKMVGYLVRSGGLTAGRPAARAVDTFFHQTLREPPLAPVTVSRPYWPVVPLPGESEADTRLAFRGAVLIHASSRRQGVQPHEGLPPELAAALTEPPPRPGRELVRMLRADGLVAPAALLTGLGLAAFGTVGEALLFRGLLEVGNRLTLLSQWLQALLALCVFLSICLGLDVLNGLSMRKTGRRLEVRFRMAFLEKLPRMHDRYFSSRPHSDMAERCHSLHRLRLLPGLGGQLVLGIFELLLTTVGLIWLDPGSAPAALALMLTALLTPLAIQPVLAERELRVRSHSAALSRFYLDALIGLVSVRAHGAERALRREHEGHVVEWARSSAALQRVSVWVEGLLALVSLGLAVVLVFGHLSRAGAQSSSLLVLYWTLNLPLVGQKLAQLARQYPLHRNVTLRLMEPLGARDEMGDTPAASEDAARAAPATQGVAVDFQGVSVVAGGHTVLEDVALSIAPGTHVGIVGPSGAGKSSLVGLLVGWHHAAGGELLVDGAPLDGARLERLRRETAWVDPAVQLWNRSFLDNLTYGAASELPASLSPVIGAADLLPVLERLPDGLQTSLGEGGARVSGGEGQRVRFGRAMLRSDVRLAILDEPFRGLDRERRHELLERARERWARATLLCITHDVAETRDFDQVLVVEAGRVVEHGEPSVLAAMPGSRYRALLEAEAQAKAEVWSNDTWTRARMENGALVTAPRETPREDTWAEEAVA</sequence>
<evidence type="ECO:0000259" key="11">
    <source>
        <dbReference type="PROSITE" id="PS50929"/>
    </source>
</evidence>
<dbReference type="SMART" id="SM00382">
    <property type="entry name" value="AAA"/>
    <property type="match status" value="1"/>
</dbReference>
<dbReference type="InterPro" id="IPR003439">
    <property type="entry name" value="ABC_transporter-like_ATP-bd"/>
</dbReference>
<evidence type="ECO:0000256" key="8">
    <source>
        <dbReference type="ARBA" id="ARBA00043264"/>
    </source>
</evidence>
<evidence type="ECO:0000256" key="6">
    <source>
        <dbReference type="ARBA" id="ARBA00022989"/>
    </source>
</evidence>
<keyword evidence="5" id="KW-0813">Transport</keyword>
<dbReference type="InterPro" id="IPR003593">
    <property type="entry name" value="AAA+_ATPase"/>
</dbReference>
<keyword evidence="2 9" id="KW-0812">Transmembrane</keyword>
<feature type="transmembrane region" description="Helical" evidence="9">
    <location>
        <begin position="534"/>
        <end position="556"/>
    </location>
</feature>
<feature type="transmembrane region" description="Helical" evidence="9">
    <location>
        <begin position="423"/>
        <end position="448"/>
    </location>
</feature>
<keyword evidence="3" id="KW-0547">Nucleotide-binding</keyword>
<evidence type="ECO:0000256" key="1">
    <source>
        <dbReference type="ARBA" id="ARBA00004651"/>
    </source>
</evidence>
<gene>
    <name evidence="13" type="ORF">JY651_50810</name>
</gene>
<dbReference type="InterPro" id="IPR011527">
    <property type="entry name" value="ABC1_TM_dom"/>
</dbReference>
<proteinExistence type="predicted"/>
<dbReference type="InterPro" id="IPR005074">
    <property type="entry name" value="Peptidase_C39"/>
</dbReference>
<dbReference type="InterPro" id="IPR027417">
    <property type="entry name" value="P-loop_NTPase"/>
</dbReference>
<evidence type="ECO:0000256" key="2">
    <source>
        <dbReference type="ARBA" id="ARBA00022692"/>
    </source>
</evidence>
<evidence type="ECO:0000256" key="9">
    <source>
        <dbReference type="SAM" id="Phobius"/>
    </source>
</evidence>
<keyword evidence="4 13" id="KW-0067">ATP-binding</keyword>
<feature type="transmembrane region" description="Helical" evidence="9">
    <location>
        <begin position="454"/>
        <end position="475"/>
    </location>
</feature>
<dbReference type="EMBL" id="CP071090">
    <property type="protein sequence ID" value="QSQ23280.1"/>
    <property type="molecule type" value="Genomic_DNA"/>
</dbReference>
<feature type="domain" description="ABC transmembrane type-1" evidence="11">
    <location>
        <begin position="315"/>
        <end position="573"/>
    </location>
</feature>
<dbReference type="Proteomes" id="UP000662747">
    <property type="component" value="Chromosome"/>
</dbReference>
<dbReference type="PANTHER" id="PTHR24221:SF654">
    <property type="entry name" value="ATP-BINDING CASSETTE SUB-FAMILY B MEMBER 6"/>
    <property type="match status" value="1"/>
</dbReference>
<protein>
    <submittedName>
        <fullName evidence="13">ATP-binding cassette domain-containing protein</fullName>
    </submittedName>
</protein>
<keyword evidence="6 9" id="KW-1133">Transmembrane helix</keyword>
<keyword evidence="5" id="KW-0653">Protein transport</keyword>
<feature type="transmembrane region" description="Helical" evidence="9">
    <location>
        <begin position="310"/>
        <end position="330"/>
    </location>
</feature>
<name>A0ABX7NWI1_9BACT</name>
<keyword evidence="8" id="KW-0080">Bacteriocin transport</keyword>
<dbReference type="RefSeq" id="WP_206724855.1">
    <property type="nucleotide sequence ID" value="NZ_CP071090.1"/>
</dbReference>